<name>A0A3B0V4R9_9ZZZZ</name>
<keyword evidence="1" id="KW-0812">Transmembrane</keyword>
<dbReference type="EMBL" id="UOES01000163">
    <property type="protein sequence ID" value="VAW26956.1"/>
    <property type="molecule type" value="Genomic_DNA"/>
</dbReference>
<keyword evidence="1" id="KW-0472">Membrane</keyword>
<dbReference type="AlphaFoldDB" id="A0A3B0V4R9"/>
<keyword evidence="1" id="KW-1133">Transmembrane helix</keyword>
<proteinExistence type="predicted"/>
<protein>
    <submittedName>
        <fullName evidence="2">Uncharacterized protein</fullName>
    </submittedName>
</protein>
<feature type="non-terminal residue" evidence="2">
    <location>
        <position position="1"/>
    </location>
</feature>
<organism evidence="2">
    <name type="scientific">hydrothermal vent metagenome</name>
    <dbReference type="NCBI Taxonomy" id="652676"/>
    <lineage>
        <taxon>unclassified sequences</taxon>
        <taxon>metagenomes</taxon>
        <taxon>ecological metagenomes</taxon>
    </lineage>
</organism>
<feature type="transmembrane region" description="Helical" evidence="1">
    <location>
        <begin position="73"/>
        <end position="96"/>
    </location>
</feature>
<evidence type="ECO:0000313" key="2">
    <source>
        <dbReference type="EMBL" id="VAW26956.1"/>
    </source>
</evidence>
<sequence>STILIWVFYFAMAYVVVFALPTTSHLGLLAGLSILIMGGLGMSAPVQGGFGTYHILVGSVLGLYGVVEKDGYFFATLIHSSQTLAILIFGGVSFIISLRLKKKNINV</sequence>
<gene>
    <name evidence="2" type="ORF">MNBD_BACTEROID06-814</name>
</gene>
<evidence type="ECO:0000256" key="1">
    <source>
        <dbReference type="SAM" id="Phobius"/>
    </source>
</evidence>
<accession>A0A3B0V4R9</accession>
<reference evidence="2" key="1">
    <citation type="submission" date="2018-06" db="EMBL/GenBank/DDBJ databases">
        <authorList>
            <person name="Zhirakovskaya E."/>
        </authorList>
    </citation>
    <scope>NUCLEOTIDE SEQUENCE</scope>
</reference>
<feature type="transmembrane region" description="Helical" evidence="1">
    <location>
        <begin position="6"/>
        <end position="36"/>
    </location>
</feature>
<feature type="transmembrane region" description="Helical" evidence="1">
    <location>
        <begin position="48"/>
        <end position="67"/>
    </location>
</feature>